<accession>X0Y7Z1</accession>
<feature type="region of interest" description="Disordered" evidence="1">
    <location>
        <begin position="1"/>
        <end position="27"/>
    </location>
</feature>
<protein>
    <submittedName>
        <fullName evidence="2">Uncharacterized protein</fullName>
    </submittedName>
</protein>
<evidence type="ECO:0000256" key="1">
    <source>
        <dbReference type="SAM" id="MobiDB-lite"/>
    </source>
</evidence>
<feature type="non-terminal residue" evidence="2">
    <location>
        <position position="251"/>
    </location>
</feature>
<reference evidence="2" key="1">
    <citation type="journal article" date="2014" name="Front. Microbiol.">
        <title>High frequency of phylogenetically diverse reductive dehalogenase-homologous genes in deep subseafloor sedimentary metagenomes.</title>
        <authorList>
            <person name="Kawai M."/>
            <person name="Futagami T."/>
            <person name="Toyoda A."/>
            <person name="Takaki Y."/>
            <person name="Nishi S."/>
            <person name="Hori S."/>
            <person name="Arai W."/>
            <person name="Tsubouchi T."/>
            <person name="Morono Y."/>
            <person name="Uchiyama I."/>
            <person name="Ito T."/>
            <person name="Fujiyama A."/>
            <person name="Inagaki F."/>
            <person name="Takami H."/>
        </authorList>
    </citation>
    <scope>NUCLEOTIDE SEQUENCE</scope>
    <source>
        <strain evidence="2">Expedition CK06-06</strain>
    </source>
</reference>
<proteinExistence type="predicted"/>
<organism evidence="2">
    <name type="scientific">marine sediment metagenome</name>
    <dbReference type="NCBI Taxonomy" id="412755"/>
    <lineage>
        <taxon>unclassified sequences</taxon>
        <taxon>metagenomes</taxon>
        <taxon>ecological metagenomes</taxon>
    </lineage>
</organism>
<evidence type="ECO:0000313" key="2">
    <source>
        <dbReference type="EMBL" id="GAG33001.1"/>
    </source>
</evidence>
<sequence length="251" mass="26500">DQLINDESTPAAIKKKLAGMSGEDKEWQPEELASAKMAVGEWLQRNGGNRNPRNVLLDGEPAVVMIDDAGNAFHEDNSPVMGKLTPYATNEGGVVGGVNSSGQSKNTIEFQDAAIGAVGAVQLGTEMLISSESNPESLGVPGGFMRWGANFVSGANALADWAGMEYEPGTNVEQETEIQQMGYGGFNYGKLDTDKLGVSGAEAEKFRAGVYGIAFAAAVAEQGTRPTDKDIQQFIDQIGGRATSAQSFRET</sequence>
<name>X0Y7Z1_9ZZZZ</name>
<dbReference type="EMBL" id="BARS01042825">
    <property type="protein sequence ID" value="GAG33001.1"/>
    <property type="molecule type" value="Genomic_DNA"/>
</dbReference>
<gene>
    <name evidence="2" type="ORF">S01H1_64925</name>
</gene>
<feature type="non-terminal residue" evidence="2">
    <location>
        <position position="1"/>
    </location>
</feature>
<dbReference type="AlphaFoldDB" id="X0Y7Z1"/>
<comment type="caution">
    <text evidence="2">The sequence shown here is derived from an EMBL/GenBank/DDBJ whole genome shotgun (WGS) entry which is preliminary data.</text>
</comment>